<comment type="caution">
    <text evidence="2">The sequence shown here is derived from an EMBL/GenBank/DDBJ whole genome shotgun (WGS) entry which is preliminary data.</text>
</comment>
<evidence type="ECO:0000313" key="3">
    <source>
        <dbReference type="Proteomes" id="UP001203852"/>
    </source>
</evidence>
<name>A0AAN6DSL0_9EURO</name>
<dbReference type="EMBL" id="MU404355">
    <property type="protein sequence ID" value="KAI1611771.1"/>
    <property type="molecule type" value="Genomic_DNA"/>
</dbReference>
<keyword evidence="3" id="KW-1185">Reference proteome</keyword>
<dbReference type="Proteomes" id="UP001203852">
    <property type="component" value="Unassembled WGS sequence"/>
</dbReference>
<dbReference type="Pfam" id="PF06985">
    <property type="entry name" value="HET"/>
    <property type="match status" value="1"/>
</dbReference>
<dbReference type="PANTHER" id="PTHR24148">
    <property type="entry name" value="ANKYRIN REPEAT DOMAIN-CONTAINING PROTEIN 39 HOMOLOG-RELATED"/>
    <property type="match status" value="1"/>
</dbReference>
<gene>
    <name evidence="2" type="ORF">EDD36DRAFT_439430</name>
</gene>
<evidence type="ECO:0000259" key="1">
    <source>
        <dbReference type="Pfam" id="PF06985"/>
    </source>
</evidence>
<dbReference type="AlphaFoldDB" id="A0AAN6DSL0"/>
<dbReference type="PANTHER" id="PTHR24148:SF64">
    <property type="entry name" value="HETEROKARYON INCOMPATIBILITY DOMAIN-CONTAINING PROTEIN"/>
    <property type="match status" value="1"/>
</dbReference>
<sequence>MKDIYSHARSVQIWLGIHHNNSDMAMTLLRSLATQHKAGQSLFNGDSLIQHAEIMALTSALDRNLVIDIDNRTFESFHLPRLSHPIWLALRKLYLRPWFKRVWTFQEAMLAPEAAAVICGSDIMDWAMFRTIGLKLAHTQLLWMHQHTGSTGLSHLDFTDNVEGDRFLTYLILARGNNRYCRLPEDRIYGFLGLASSRIRQQVPVEYGQEGSDFYQHVYRSVGRLLIQHFPVDDILTAASSFLKPANIPS</sequence>
<organism evidence="2 3">
    <name type="scientific">Exophiala viscosa</name>
    <dbReference type="NCBI Taxonomy" id="2486360"/>
    <lineage>
        <taxon>Eukaryota</taxon>
        <taxon>Fungi</taxon>
        <taxon>Dikarya</taxon>
        <taxon>Ascomycota</taxon>
        <taxon>Pezizomycotina</taxon>
        <taxon>Eurotiomycetes</taxon>
        <taxon>Chaetothyriomycetidae</taxon>
        <taxon>Chaetothyriales</taxon>
        <taxon>Herpotrichiellaceae</taxon>
        <taxon>Exophiala</taxon>
    </lineage>
</organism>
<reference evidence="2" key="1">
    <citation type="journal article" date="2022" name="bioRxiv">
        <title>Deciphering the potential niche of two novel black yeast fungi from a biological soil crust based on their genomes, phenotypes, and melanin regulation.</title>
        <authorList>
            <consortium name="DOE Joint Genome Institute"/>
            <person name="Carr E.C."/>
            <person name="Barton Q."/>
            <person name="Grambo S."/>
            <person name="Sullivan M."/>
            <person name="Renfro C.M."/>
            <person name="Kuo A."/>
            <person name="Pangilinan J."/>
            <person name="Lipzen A."/>
            <person name="Keymanesh K."/>
            <person name="Savage E."/>
            <person name="Barry K."/>
            <person name="Grigoriev I.V."/>
            <person name="Riekhof W.R."/>
            <person name="Harris S.S."/>
        </authorList>
    </citation>
    <scope>NUCLEOTIDE SEQUENCE</scope>
    <source>
        <strain evidence="2">JF 03-4F</strain>
    </source>
</reference>
<accession>A0AAN6DSL0</accession>
<dbReference type="InterPro" id="IPR010730">
    <property type="entry name" value="HET"/>
</dbReference>
<feature type="domain" description="Heterokaryon incompatibility" evidence="1">
    <location>
        <begin position="1"/>
        <end position="107"/>
    </location>
</feature>
<proteinExistence type="predicted"/>
<protein>
    <recommendedName>
        <fullName evidence="1">Heterokaryon incompatibility domain-containing protein</fullName>
    </recommendedName>
</protein>
<dbReference type="InterPro" id="IPR052895">
    <property type="entry name" value="HetReg/Transcr_Mod"/>
</dbReference>
<evidence type="ECO:0000313" key="2">
    <source>
        <dbReference type="EMBL" id="KAI1611771.1"/>
    </source>
</evidence>